<proteinExistence type="predicted"/>
<comment type="caution">
    <text evidence="1">The sequence shown here is derived from an EMBL/GenBank/DDBJ whole genome shotgun (WGS) entry which is preliminary data.</text>
</comment>
<keyword evidence="2" id="KW-1185">Reference proteome</keyword>
<protein>
    <submittedName>
        <fullName evidence="1">Uncharacterized protein</fullName>
    </submittedName>
</protein>
<evidence type="ECO:0000313" key="1">
    <source>
        <dbReference type="EMBL" id="GIX66709.1"/>
    </source>
</evidence>
<name>A0AAV4M3W1_CAEEX</name>
<sequence>MPYKETVPKFRFLRLNGKWFNKWKSKLLGFVESSVFCLASCSLFTRHAKCKQMAEVIHLASVTDVYRRDGNSGNLVTRQMRLMWCPIDFSLFSILPSHSFGLN</sequence>
<evidence type="ECO:0000313" key="2">
    <source>
        <dbReference type="Proteomes" id="UP001054945"/>
    </source>
</evidence>
<accession>A0AAV4M3W1</accession>
<dbReference type="Proteomes" id="UP001054945">
    <property type="component" value="Unassembled WGS sequence"/>
</dbReference>
<dbReference type="AlphaFoldDB" id="A0AAV4M3W1"/>
<organism evidence="1 2">
    <name type="scientific">Caerostris extrusa</name>
    <name type="common">Bark spider</name>
    <name type="synonym">Caerostris bankana</name>
    <dbReference type="NCBI Taxonomy" id="172846"/>
    <lineage>
        <taxon>Eukaryota</taxon>
        <taxon>Metazoa</taxon>
        <taxon>Ecdysozoa</taxon>
        <taxon>Arthropoda</taxon>
        <taxon>Chelicerata</taxon>
        <taxon>Arachnida</taxon>
        <taxon>Araneae</taxon>
        <taxon>Araneomorphae</taxon>
        <taxon>Entelegynae</taxon>
        <taxon>Araneoidea</taxon>
        <taxon>Araneidae</taxon>
        <taxon>Caerostris</taxon>
    </lineage>
</organism>
<dbReference type="EMBL" id="BPLR01019336">
    <property type="protein sequence ID" value="GIX66709.1"/>
    <property type="molecule type" value="Genomic_DNA"/>
</dbReference>
<reference evidence="1 2" key="1">
    <citation type="submission" date="2021-06" db="EMBL/GenBank/DDBJ databases">
        <title>Caerostris extrusa draft genome.</title>
        <authorList>
            <person name="Kono N."/>
            <person name="Arakawa K."/>
        </authorList>
    </citation>
    <scope>NUCLEOTIDE SEQUENCE [LARGE SCALE GENOMIC DNA]</scope>
</reference>
<gene>
    <name evidence="1" type="ORF">CEXT_652771</name>
</gene>